<organism evidence="1 2">
    <name type="scientific">Solimicrobium silvestre</name>
    <dbReference type="NCBI Taxonomy" id="2099400"/>
    <lineage>
        <taxon>Bacteria</taxon>
        <taxon>Pseudomonadati</taxon>
        <taxon>Pseudomonadota</taxon>
        <taxon>Betaproteobacteria</taxon>
        <taxon>Burkholderiales</taxon>
        <taxon>Oxalobacteraceae</taxon>
        <taxon>Solimicrobium</taxon>
    </lineage>
</organism>
<evidence type="ECO:0000313" key="1">
    <source>
        <dbReference type="EMBL" id="PRC94579.1"/>
    </source>
</evidence>
<accession>A0A2S9H3M3</accession>
<gene>
    <name evidence="1" type="ORF">S2091_0582</name>
</gene>
<dbReference type="Proteomes" id="UP000237839">
    <property type="component" value="Unassembled WGS sequence"/>
</dbReference>
<dbReference type="AlphaFoldDB" id="A0A2S9H3M3"/>
<dbReference type="EMBL" id="PUGF01000002">
    <property type="protein sequence ID" value="PRC94579.1"/>
    <property type="molecule type" value="Genomic_DNA"/>
</dbReference>
<name>A0A2S9H3M3_9BURK</name>
<dbReference type="Pfam" id="PF04351">
    <property type="entry name" value="PilP"/>
    <property type="match status" value="1"/>
</dbReference>
<dbReference type="OrthoDB" id="5296580at2"/>
<dbReference type="Gene3D" id="2.30.30.830">
    <property type="match status" value="1"/>
</dbReference>
<reference evidence="1 2" key="1">
    <citation type="submission" date="2018-02" db="EMBL/GenBank/DDBJ databases">
        <title>Solimicrobium silvestre gen. nov., sp. nov., isolated from alpine forest soil.</title>
        <authorList>
            <person name="Margesin R."/>
            <person name="Albuquerque L."/>
            <person name="Zhang D.-C."/>
            <person name="Froufe H.J.C."/>
            <person name="Severino R."/>
            <person name="Roxo I."/>
            <person name="Egas C."/>
            <person name="Da Costa M.S."/>
        </authorList>
    </citation>
    <scope>NUCLEOTIDE SEQUENCE [LARGE SCALE GENOMIC DNA]</scope>
    <source>
        <strain evidence="1 2">S20-91</strain>
    </source>
</reference>
<protein>
    <submittedName>
        <fullName evidence="1">Pilus assembly protein, PilP</fullName>
    </submittedName>
</protein>
<keyword evidence="2" id="KW-1185">Reference proteome</keyword>
<evidence type="ECO:0000313" key="2">
    <source>
        <dbReference type="Proteomes" id="UP000237839"/>
    </source>
</evidence>
<dbReference type="InterPro" id="IPR007446">
    <property type="entry name" value="PilP"/>
</dbReference>
<sequence length="497" mass="53924">MSVSTKTLYTRGALLKITWKKFYMFFIMTTCVTAFAQGNVIESISVIQPDSSSKTVLKIKLKNTIKNPPRVDMSTQSITLDFDATSSEMNSKSRDVAGADAVRSLSVSHSGDTSRVVFNLAPQRYCTLRREIDGIKITSISGVKSKDMSRPMNCAIRLEGDTVALTVDNFPSDESSWSPFGPPTAFEIRAKNIDARTLILVAAAQANLNVVVGDELKNKRLDISETSIEANQLITRAAHDQHLTTRLVNNILMIGSECRLAQNPSFPVLASDRDLVSMNFGNTSAFRVAHDIFPPMLNTIVDATAIDKVAPLTIRVRNATAKDQLIAVATVEGWLAHPLDSGGIRFVLNENLGKCGHHVTDQSSTGSVVANNASAPISGADGAPSFKAASSDSKSVSPERYRACSGTFPPSISCSPLEQYEIEELKPLGYTQSNSSSSRMIFIESVDGGIYWAKEGSYVGRNFGIIKNIGDTGVNIVERIQEVDGTWKDRPATLNFP</sequence>
<proteinExistence type="predicted"/>
<dbReference type="RefSeq" id="WP_105530301.1">
    <property type="nucleotide sequence ID" value="NZ_PUGF01000002.1"/>
</dbReference>
<comment type="caution">
    <text evidence="1">The sequence shown here is derived from an EMBL/GenBank/DDBJ whole genome shotgun (WGS) entry which is preliminary data.</text>
</comment>